<accession>A0A6J1RCV8</accession>
<organism evidence="1 2">
    <name type="scientific">Temnothorax curvispinosus</name>
    <dbReference type="NCBI Taxonomy" id="300111"/>
    <lineage>
        <taxon>Eukaryota</taxon>
        <taxon>Metazoa</taxon>
        <taxon>Ecdysozoa</taxon>
        <taxon>Arthropoda</taxon>
        <taxon>Hexapoda</taxon>
        <taxon>Insecta</taxon>
        <taxon>Pterygota</taxon>
        <taxon>Neoptera</taxon>
        <taxon>Endopterygota</taxon>
        <taxon>Hymenoptera</taxon>
        <taxon>Apocrita</taxon>
        <taxon>Aculeata</taxon>
        <taxon>Formicoidea</taxon>
        <taxon>Formicidae</taxon>
        <taxon>Myrmicinae</taxon>
        <taxon>Temnothorax</taxon>
    </lineage>
</organism>
<dbReference type="OrthoDB" id="6741510at2759"/>
<dbReference type="RefSeq" id="XP_024892103.1">
    <property type="nucleotide sequence ID" value="XM_025036335.1"/>
</dbReference>
<dbReference type="GeneID" id="112467643"/>
<name>A0A6J1RCV8_9HYME</name>
<keyword evidence="1" id="KW-1185">Reference proteome</keyword>
<protein>
    <submittedName>
        <fullName evidence="2">Uncharacterized protein LOC112467643</fullName>
    </submittedName>
</protein>
<proteinExistence type="predicted"/>
<gene>
    <name evidence="2" type="primary">LOC112467643</name>
</gene>
<dbReference type="AlphaFoldDB" id="A0A6J1RCV8"/>
<evidence type="ECO:0000313" key="2">
    <source>
        <dbReference type="RefSeq" id="XP_024892103.1"/>
    </source>
</evidence>
<dbReference type="Proteomes" id="UP000504618">
    <property type="component" value="Unplaced"/>
</dbReference>
<sequence>MLGIYIVKKRISFRWVNRQYWVRPINVRRPDQGDFNHLLQEVKNDPFMFFRNTRMFLCIFNQLLEMMTPFLVKKSHRALIPEQRLALTLRFLATGDQVLSIALAYRIGESTAHKVIKETCAAIIRVLCPYICHLLQKKIGLKYVKNFGQLGTYQTVVVQLTGSTYKYKLRQILGACTSTTKKLSV</sequence>
<evidence type="ECO:0000313" key="1">
    <source>
        <dbReference type="Proteomes" id="UP000504618"/>
    </source>
</evidence>
<reference evidence="2" key="1">
    <citation type="submission" date="2025-08" db="UniProtKB">
        <authorList>
            <consortium name="RefSeq"/>
        </authorList>
    </citation>
    <scope>IDENTIFICATION</scope>
    <source>
        <tissue evidence="2">Whole body</tissue>
    </source>
</reference>